<proteinExistence type="predicted"/>
<dbReference type="Proteomes" id="UP000249130">
    <property type="component" value="Unassembled WGS sequence"/>
</dbReference>
<evidence type="ECO:0000313" key="2">
    <source>
        <dbReference type="EMBL" id="RAI35926.1"/>
    </source>
</evidence>
<comment type="caution">
    <text evidence="2">The sequence shown here is derived from an EMBL/GenBank/DDBJ whole genome shotgun (WGS) entry which is preliminary data.</text>
</comment>
<reference evidence="2 3" key="1">
    <citation type="submission" date="2017-07" db="EMBL/GenBank/DDBJ databases">
        <title>Draft Genome Sequences of Select Purple Nonsulfur Bacteria.</title>
        <authorList>
            <person name="Lasarre B."/>
            <person name="Mckinlay J.B."/>
        </authorList>
    </citation>
    <scope>NUCLEOTIDE SEQUENCE [LARGE SCALE GENOMIC DNA]</scope>
    <source>
        <strain evidence="2 3">DSM 5909</strain>
    </source>
</reference>
<evidence type="ECO:0000313" key="3">
    <source>
        <dbReference type="Proteomes" id="UP000249130"/>
    </source>
</evidence>
<gene>
    <name evidence="2" type="ORF">CH341_30630</name>
</gene>
<accession>A0A327KD14</accession>
<dbReference type="OrthoDB" id="8771597at2"/>
<name>A0A327KD14_9BRAD</name>
<organism evidence="2 3">
    <name type="scientific">Rhodoplanes roseus</name>
    <dbReference type="NCBI Taxonomy" id="29409"/>
    <lineage>
        <taxon>Bacteria</taxon>
        <taxon>Pseudomonadati</taxon>
        <taxon>Pseudomonadota</taxon>
        <taxon>Alphaproteobacteria</taxon>
        <taxon>Hyphomicrobiales</taxon>
        <taxon>Nitrobacteraceae</taxon>
        <taxon>Rhodoplanes</taxon>
    </lineage>
</organism>
<dbReference type="EMBL" id="NPEX01000518">
    <property type="protein sequence ID" value="RAI35926.1"/>
    <property type="molecule type" value="Genomic_DNA"/>
</dbReference>
<evidence type="ECO:0000256" key="1">
    <source>
        <dbReference type="SAM" id="MobiDB-lite"/>
    </source>
</evidence>
<dbReference type="AlphaFoldDB" id="A0A327KD14"/>
<feature type="region of interest" description="Disordered" evidence="1">
    <location>
        <begin position="93"/>
        <end position="117"/>
    </location>
</feature>
<sequence length="313" mass="34088">MIVGIPAVAQDTGPTLGGCPVMPRDSIWNVPVDTLPIDAKSARYVARIGAAHLKPDFGAGFYDGVPMGIPFTVVPMNQPKVPIHYAPFEDEEAVAPESDPGPYPIPRDAPVEGGPASKDDRHVIVVQQGSCTLFELYKAVPTADGSWNAVSSARFDLEGHELRPDGWTSADAAGLPIFPGLVRYDEVAAGEIRHALRFTLPTTRRAYVWPARHFASRSDEPDLPPMGQRFRLKANVDISRFSAANQVILRALKRYGMFLADNGSPLFLSGAPDGRWNNDDLAALREIRASDFEAVDSSRLMRDPNSAQSATRR</sequence>
<protein>
    <submittedName>
        <fullName evidence="2">Uncharacterized protein</fullName>
    </submittedName>
</protein>
<keyword evidence="3" id="KW-1185">Reference proteome</keyword>